<evidence type="ECO:0000313" key="6">
    <source>
        <dbReference type="EMBL" id="OMH40454.1"/>
    </source>
</evidence>
<protein>
    <recommendedName>
        <fullName evidence="5">Glycosyltransferase 2-like domain-containing protein</fullName>
    </recommendedName>
</protein>
<feature type="repeat" description="TPR" evidence="4">
    <location>
        <begin position="246"/>
        <end position="279"/>
    </location>
</feature>
<keyword evidence="1" id="KW-0677">Repeat</keyword>
<dbReference type="InterPro" id="IPR001173">
    <property type="entry name" value="Glyco_trans_2-like"/>
</dbReference>
<evidence type="ECO:0000256" key="1">
    <source>
        <dbReference type="ARBA" id="ARBA00022737"/>
    </source>
</evidence>
<dbReference type="Pfam" id="PF07719">
    <property type="entry name" value="TPR_2"/>
    <property type="match status" value="1"/>
</dbReference>
<sequence length="494" mass="57995">MMISACVIVKNEEKNLPRLLNSLRDKFKEIIVVDTGSTDKTVEIAKNFGCKIYGIKWSGFADARNYAVSKATGDWVWHFDADFEIDDEEFLKAKRQLLLLDERYNSADVIIENYNIDGTIRSYSSHCFIHRNKPEIKWKGKVHEYLENAELTFGLDVKVKHFGYEDDEVLRQKALRNIELLKSEIEEMEKKNLDVLPEYAYKHFYLIQSYTVLGFSDSSYFEKVVEMAEKYFSLRGNLDENNIFDVHVYTYIVEALIKLERYEDARKYLEEAFKLKPYYADYFYLKALLEEVTENYFIAFDSYCEFLAEIDGFMKTNPFGRLGGLTFLSDKAVHAYHIASDKLLLLFEKLKKDKTKRDYLEKLWKKGRGLYTGIALSRILKFLKEDEGSILRKLYKLYSNHYLAYFEMGNYFLTKGEFDRAVKYLERSVELNPNFIAAKAFLAYARMNLGISDEKTLIDAVLSMKEYFEKTGNLSVLPALKRCLFLLERLKTDK</sequence>
<dbReference type="Pfam" id="PF00535">
    <property type="entry name" value="Glycos_transf_2"/>
    <property type="match status" value="1"/>
</dbReference>
<feature type="domain" description="Glycosyltransferase 2-like" evidence="5">
    <location>
        <begin position="4"/>
        <end position="127"/>
    </location>
</feature>
<feature type="repeat" description="TPR" evidence="4">
    <location>
        <begin position="402"/>
        <end position="435"/>
    </location>
</feature>
<evidence type="ECO:0000256" key="4">
    <source>
        <dbReference type="PROSITE-ProRule" id="PRU00339"/>
    </source>
</evidence>
<dbReference type="SMART" id="SM00028">
    <property type="entry name" value="TPR"/>
    <property type="match status" value="2"/>
</dbReference>
<dbReference type="InterPro" id="IPR019734">
    <property type="entry name" value="TPR_rpt"/>
</dbReference>
<dbReference type="PROSITE" id="PS50293">
    <property type="entry name" value="TPR_REGION"/>
    <property type="match status" value="1"/>
</dbReference>
<dbReference type="Proteomes" id="UP000187408">
    <property type="component" value="Unassembled WGS sequence"/>
</dbReference>
<proteinExistence type="inferred from homology"/>
<keyword evidence="7" id="KW-1185">Reference proteome</keyword>
<dbReference type="SUPFAM" id="SSF48452">
    <property type="entry name" value="TPR-like"/>
    <property type="match status" value="1"/>
</dbReference>
<dbReference type="PANTHER" id="PTHR43630">
    <property type="entry name" value="POLY-BETA-1,6-N-ACETYL-D-GLUCOSAMINE SYNTHASE"/>
    <property type="match status" value="1"/>
</dbReference>
<accession>A0A1R1ML78</accession>
<organism evidence="6 7">
    <name type="scientific">Desulfurobacterium indicum</name>
    <dbReference type="NCBI Taxonomy" id="1914305"/>
    <lineage>
        <taxon>Bacteria</taxon>
        <taxon>Pseudomonadati</taxon>
        <taxon>Aquificota</taxon>
        <taxon>Aquificia</taxon>
        <taxon>Desulfurobacteriales</taxon>
        <taxon>Desulfurobacteriaceae</taxon>
        <taxon>Desulfurobacterium</taxon>
    </lineage>
</organism>
<comment type="similarity">
    <text evidence="3">Belongs to the glycosyltransferase 2 family. WaaE/KdtX subfamily.</text>
</comment>
<name>A0A1R1ML78_9BACT</name>
<dbReference type="InterPro" id="IPR029044">
    <property type="entry name" value="Nucleotide-diphossugar_trans"/>
</dbReference>
<dbReference type="PANTHER" id="PTHR43630:SF2">
    <property type="entry name" value="GLYCOSYLTRANSFERASE"/>
    <property type="match status" value="1"/>
</dbReference>
<comment type="caution">
    <text evidence="6">The sequence shown here is derived from an EMBL/GenBank/DDBJ whole genome shotgun (WGS) entry which is preliminary data.</text>
</comment>
<dbReference type="STRING" id="1914305.BLW93_05170"/>
<dbReference type="EMBL" id="MOEN01000016">
    <property type="protein sequence ID" value="OMH40454.1"/>
    <property type="molecule type" value="Genomic_DNA"/>
</dbReference>
<evidence type="ECO:0000313" key="7">
    <source>
        <dbReference type="Proteomes" id="UP000187408"/>
    </source>
</evidence>
<dbReference type="Pfam" id="PF13181">
    <property type="entry name" value="TPR_8"/>
    <property type="match status" value="1"/>
</dbReference>
<dbReference type="CDD" id="cd02511">
    <property type="entry name" value="Beta4Glucosyltransferase"/>
    <property type="match status" value="1"/>
</dbReference>
<dbReference type="SUPFAM" id="SSF53448">
    <property type="entry name" value="Nucleotide-diphospho-sugar transferases"/>
    <property type="match status" value="1"/>
</dbReference>
<keyword evidence="2 4" id="KW-0802">TPR repeat</keyword>
<evidence type="ECO:0000256" key="3">
    <source>
        <dbReference type="ARBA" id="ARBA00038494"/>
    </source>
</evidence>
<evidence type="ECO:0000259" key="5">
    <source>
        <dbReference type="Pfam" id="PF00535"/>
    </source>
</evidence>
<reference evidence="6 7" key="1">
    <citation type="submission" date="2016-10" db="EMBL/GenBank/DDBJ databases">
        <title>Genome sequence of a sulfur-reducing bacterium Desulfurobacterium indicum K6013.</title>
        <authorList>
            <person name="Cao J."/>
            <person name="Shao Z."/>
            <person name="Alain K."/>
            <person name="Jebbar M."/>
        </authorList>
    </citation>
    <scope>NUCLEOTIDE SEQUENCE [LARGE SCALE GENOMIC DNA]</scope>
    <source>
        <strain evidence="6 7">K6013</strain>
    </source>
</reference>
<dbReference type="PROSITE" id="PS50005">
    <property type="entry name" value="TPR"/>
    <property type="match status" value="2"/>
</dbReference>
<gene>
    <name evidence="6" type="ORF">BLW93_05170</name>
</gene>
<evidence type="ECO:0000256" key="2">
    <source>
        <dbReference type="ARBA" id="ARBA00022803"/>
    </source>
</evidence>
<dbReference type="InterPro" id="IPR011990">
    <property type="entry name" value="TPR-like_helical_dom_sf"/>
</dbReference>
<dbReference type="Gene3D" id="1.25.40.10">
    <property type="entry name" value="Tetratricopeptide repeat domain"/>
    <property type="match status" value="2"/>
</dbReference>
<dbReference type="InterPro" id="IPR013105">
    <property type="entry name" value="TPR_2"/>
</dbReference>
<dbReference type="Gene3D" id="3.90.550.10">
    <property type="entry name" value="Spore Coat Polysaccharide Biosynthesis Protein SpsA, Chain A"/>
    <property type="match status" value="1"/>
</dbReference>
<dbReference type="AlphaFoldDB" id="A0A1R1ML78"/>